<dbReference type="EMBL" id="ABWL02000016">
    <property type="protein sequence ID" value="EFE07398.1"/>
    <property type="molecule type" value="Genomic_DNA"/>
</dbReference>
<gene>
    <name evidence="1" type="ORF">CIT292_09282</name>
</gene>
<accession>D4BER9</accession>
<dbReference type="Proteomes" id="UP000003880">
    <property type="component" value="Unassembled WGS sequence"/>
</dbReference>
<name>D4BER9_9ENTR</name>
<evidence type="ECO:0000313" key="2">
    <source>
        <dbReference type="Proteomes" id="UP000003880"/>
    </source>
</evidence>
<comment type="caution">
    <text evidence="1">The sequence shown here is derived from an EMBL/GenBank/DDBJ whole genome shotgun (WGS) entry which is preliminary data.</text>
</comment>
<dbReference type="HOGENOM" id="CLU_3041809_0_0_6"/>
<evidence type="ECO:0000313" key="1">
    <source>
        <dbReference type="EMBL" id="EFE07398.1"/>
    </source>
</evidence>
<organism evidence="1 2">
    <name type="scientific">Citrobacter youngae ATCC 29220</name>
    <dbReference type="NCBI Taxonomy" id="500640"/>
    <lineage>
        <taxon>Bacteria</taxon>
        <taxon>Pseudomonadati</taxon>
        <taxon>Pseudomonadota</taxon>
        <taxon>Gammaproteobacteria</taxon>
        <taxon>Enterobacterales</taxon>
        <taxon>Enterobacteriaceae</taxon>
        <taxon>Citrobacter</taxon>
        <taxon>Citrobacter freundii complex</taxon>
    </lineage>
</organism>
<reference evidence="1 2" key="1">
    <citation type="submission" date="2010-02" db="EMBL/GenBank/DDBJ databases">
        <authorList>
            <person name="Weinstock G."/>
            <person name="Sodergren E."/>
            <person name="Clifton S."/>
            <person name="Fulton L."/>
            <person name="Fulton B."/>
            <person name="Courtney L."/>
            <person name="Fronick C."/>
            <person name="Harrison M."/>
            <person name="Strong C."/>
            <person name="Farmer C."/>
            <person name="Delahaunty K."/>
            <person name="Markovic C."/>
            <person name="Hall O."/>
            <person name="Minx P."/>
            <person name="Tomlinson C."/>
            <person name="Mitreva M."/>
            <person name="Nelson J."/>
            <person name="Hou S."/>
            <person name="Wollam A."/>
            <person name="Pepin K.H."/>
            <person name="Johnson M."/>
            <person name="Bhonagiri V."/>
            <person name="Zhang X."/>
            <person name="Suruliraj S."/>
            <person name="Warren W."/>
            <person name="Chinwalla A."/>
            <person name="Mardis E.R."/>
            <person name="Wilson R.K."/>
        </authorList>
    </citation>
    <scope>NUCLEOTIDE SEQUENCE [LARGE SCALE GENOMIC DNA]</scope>
    <source>
        <strain evidence="1 2">ATCC 29220</strain>
    </source>
</reference>
<protein>
    <submittedName>
        <fullName evidence="1">Uncharacterized protein</fullName>
    </submittedName>
</protein>
<dbReference type="AlphaFoldDB" id="D4BER9"/>
<sequence length="54" mass="6093">MEIASQFDDQGLNFVGQIRRSRHPAWAVFIPINDSSHGIFHLVWQAIAIAFVKG</sequence>
<proteinExistence type="predicted"/>